<dbReference type="Pfam" id="PF07731">
    <property type="entry name" value="Cu-oxidase_2"/>
    <property type="match status" value="1"/>
</dbReference>
<feature type="domain" description="Plastocyanin-like" evidence="15">
    <location>
        <begin position="405"/>
        <end position="539"/>
    </location>
</feature>
<dbReference type="Proteomes" id="UP000233837">
    <property type="component" value="Unassembled WGS sequence"/>
</dbReference>
<comment type="similarity">
    <text evidence="4 13">Belongs to the multicopper oxidase family.</text>
</comment>
<keyword evidence="12 13" id="KW-0439">Lignin degradation</keyword>
<evidence type="ECO:0000256" key="3">
    <source>
        <dbReference type="ARBA" id="ARBA00004271"/>
    </source>
</evidence>
<evidence type="ECO:0000256" key="13">
    <source>
        <dbReference type="RuleBase" id="RU361119"/>
    </source>
</evidence>
<accession>A0A2I0VSF3</accession>
<dbReference type="GO" id="GO:0048046">
    <property type="term" value="C:apoplast"/>
    <property type="evidence" value="ECO:0007669"/>
    <property type="project" value="UniProtKB-SubCell"/>
</dbReference>
<evidence type="ECO:0000313" key="18">
    <source>
        <dbReference type="Proteomes" id="UP000233837"/>
    </source>
</evidence>
<dbReference type="PANTHER" id="PTHR11709:SF262">
    <property type="entry name" value="LACCASE-14"/>
    <property type="match status" value="1"/>
</dbReference>
<dbReference type="PANTHER" id="PTHR11709">
    <property type="entry name" value="MULTI-COPPER OXIDASE"/>
    <property type="match status" value="1"/>
</dbReference>
<comment type="function">
    <text evidence="2 13">Lignin degradation and detoxification of lignin-derived products.</text>
</comment>
<keyword evidence="10 13" id="KW-0560">Oxidoreductase</keyword>
<dbReference type="InterPro" id="IPR001117">
    <property type="entry name" value="Cu-oxidase_2nd"/>
</dbReference>
<dbReference type="InterPro" id="IPR017761">
    <property type="entry name" value="Laccase"/>
</dbReference>
<dbReference type="InterPro" id="IPR002355">
    <property type="entry name" value="Cu_oxidase_Cu_BS"/>
</dbReference>
<dbReference type="InterPro" id="IPR034285">
    <property type="entry name" value="CuRO_2_LCC"/>
</dbReference>
<evidence type="ECO:0000256" key="7">
    <source>
        <dbReference type="ARBA" id="ARBA00022525"/>
    </source>
</evidence>
<dbReference type="STRING" id="906689.A0A2I0VSF3"/>
<dbReference type="InterPro" id="IPR033138">
    <property type="entry name" value="Cu_oxidase_CS"/>
</dbReference>
<evidence type="ECO:0000256" key="9">
    <source>
        <dbReference type="ARBA" id="ARBA00022737"/>
    </source>
</evidence>
<evidence type="ECO:0000256" key="5">
    <source>
        <dbReference type="ARBA" id="ARBA00012297"/>
    </source>
</evidence>
<protein>
    <recommendedName>
        <fullName evidence="5 13">Laccase</fullName>
        <ecNumber evidence="5 13">1.10.3.2</ecNumber>
    </recommendedName>
    <alternativeName>
        <fullName evidence="13">Benzenediol:oxygen oxidoreductase</fullName>
    </alternativeName>
    <alternativeName>
        <fullName evidence="13">Diphenol oxidase</fullName>
    </alternativeName>
    <alternativeName>
        <fullName evidence="13">Urishiol oxidase</fullName>
    </alternativeName>
</protein>
<dbReference type="PROSITE" id="PS00079">
    <property type="entry name" value="MULTICOPPER_OXIDASE1"/>
    <property type="match status" value="1"/>
</dbReference>
<evidence type="ECO:0000256" key="1">
    <source>
        <dbReference type="ARBA" id="ARBA00000349"/>
    </source>
</evidence>
<keyword evidence="11 13" id="KW-0186">Copper</keyword>
<keyword evidence="6 13" id="KW-0052">Apoplast</keyword>
<dbReference type="GO" id="GO:0052716">
    <property type="term" value="F:hydroquinone:oxygen oxidoreductase activity"/>
    <property type="evidence" value="ECO:0007669"/>
    <property type="project" value="UniProtKB-EC"/>
</dbReference>
<evidence type="ECO:0000259" key="16">
    <source>
        <dbReference type="Pfam" id="PF07732"/>
    </source>
</evidence>
<keyword evidence="13" id="KW-0732">Signal</keyword>
<dbReference type="InterPro" id="IPR034288">
    <property type="entry name" value="CuRO_1_LCC"/>
</dbReference>
<reference evidence="17 18" key="1">
    <citation type="journal article" date="2016" name="Sci. Rep.">
        <title>The Dendrobium catenatum Lindl. genome sequence provides insights into polysaccharide synthase, floral development and adaptive evolution.</title>
        <authorList>
            <person name="Zhang G.Q."/>
            <person name="Xu Q."/>
            <person name="Bian C."/>
            <person name="Tsai W.C."/>
            <person name="Yeh C.M."/>
            <person name="Liu K.W."/>
            <person name="Yoshida K."/>
            <person name="Zhang L.S."/>
            <person name="Chang S.B."/>
            <person name="Chen F."/>
            <person name="Shi Y."/>
            <person name="Su Y.Y."/>
            <person name="Zhang Y.Q."/>
            <person name="Chen L.J."/>
            <person name="Yin Y."/>
            <person name="Lin M."/>
            <person name="Huang H."/>
            <person name="Deng H."/>
            <person name="Wang Z.W."/>
            <person name="Zhu S.L."/>
            <person name="Zhao X."/>
            <person name="Deng C."/>
            <person name="Niu S.C."/>
            <person name="Huang J."/>
            <person name="Wang M."/>
            <person name="Liu G.H."/>
            <person name="Yang H.J."/>
            <person name="Xiao X.J."/>
            <person name="Hsiao Y.Y."/>
            <person name="Wu W.L."/>
            <person name="Chen Y.Y."/>
            <person name="Mitsuda N."/>
            <person name="Ohme-Takagi M."/>
            <person name="Luo Y.B."/>
            <person name="Van de Peer Y."/>
            <person name="Liu Z.J."/>
        </authorList>
    </citation>
    <scope>NUCLEOTIDE SEQUENCE [LARGE SCALE GENOMIC DNA]</scope>
    <source>
        <tissue evidence="17">The whole plant</tissue>
    </source>
</reference>
<evidence type="ECO:0000256" key="4">
    <source>
        <dbReference type="ARBA" id="ARBA00010609"/>
    </source>
</evidence>
<sequence>MKFVSVLMLFGLLLCQAWADTNQYDFIIQETPYTRLCSTKNILTVNGQFPGPTIYARKGDTVIVNVQNQGDYNITLHWHGLRQPRNPWSDGPEYITQCPIQPGTNFTYNLLFSEEEGTIWWHAHSDWDRATVHGAIIIHPQENSSFPFPTPYKEIPIILGEWWKSNVSQILADALRTGGAPNSSDAFTINGQPGDLYPCSSSSTFTAQVEYNQTYLLRIINAAVNNEIFFAIAGHPLTVVGTDASYTKPYSTDFIMITPGQTFDALLLTNATNGSLFYIAASSYGSATAVRYDTTTTTAILQYNNSTETPILPALPKFNDTASATEFVAGLRSLASDVDVPQAVDERMTIAVSVNLLTCDPGKTCGGANGDRFAASLNNLSFVPPTTDILEAYYKNISLVYGTGFPADPPAKFNYTGDNLPGYLLFPRRATEVRVVEYNTSLEIVFQGTNVLAAENHPMHIHGYSFYVVGRGFGNFDEEKDPLSYNLVDPPIENTVGVPKSGWAAIRFRATNPGVWFIHCHVDAHTSWGMDTVIIVKNGEGSNEGMLPPPSYMPPC</sequence>
<organism evidence="17 18">
    <name type="scientific">Dendrobium catenatum</name>
    <dbReference type="NCBI Taxonomy" id="906689"/>
    <lineage>
        <taxon>Eukaryota</taxon>
        <taxon>Viridiplantae</taxon>
        <taxon>Streptophyta</taxon>
        <taxon>Embryophyta</taxon>
        <taxon>Tracheophyta</taxon>
        <taxon>Spermatophyta</taxon>
        <taxon>Magnoliopsida</taxon>
        <taxon>Liliopsida</taxon>
        <taxon>Asparagales</taxon>
        <taxon>Orchidaceae</taxon>
        <taxon>Epidendroideae</taxon>
        <taxon>Malaxideae</taxon>
        <taxon>Dendrobiinae</taxon>
        <taxon>Dendrobium</taxon>
    </lineage>
</organism>
<comment type="subcellular location">
    <subcellularLocation>
        <location evidence="3 13">Secreted</location>
        <location evidence="3 13">Extracellular space</location>
        <location evidence="3 13">Apoplast</location>
    </subcellularLocation>
</comment>
<gene>
    <name evidence="17" type="primary">LAC14</name>
    <name evidence="17" type="ORF">MA16_Dca015242</name>
</gene>
<dbReference type="AlphaFoldDB" id="A0A2I0VSF3"/>
<comment type="cofactor">
    <cofactor evidence="13">
        <name>Cu cation</name>
        <dbReference type="ChEBI" id="CHEBI:23378"/>
    </cofactor>
    <text evidence="13">Binds 4 Cu cations per monomer.</text>
</comment>
<evidence type="ECO:0000256" key="10">
    <source>
        <dbReference type="ARBA" id="ARBA00023002"/>
    </source>
</evidence>
<dbReference type="EMBL" id="KZ503277">
    <property type="protein sequence ID" value="PKU66337.1"/>
    <property type="molecule type" value="Genomic_DNA"/>
</dbReference>
<feature type="domain" description="Plastocyanin-like" evidence="16">
    <location>
        <begin position="28"/>
        <end position="142"/>
    </location>
</feature>
<dbReference type="CDD" id="cd13897">
    <property type="entry name" value="CuRO_3_LCC_plant"/>
    <property type="match status" value="1"/>
</dbReference>
<dbReference type="InterPro" id="IPR034289">
    <property type="entry name" value="CuRO_3_LCC"/>
</dbReference>
<proteinExistence type="inferred from homology"/>
<keyword evidence="18" id="KW-1185">Reference proteome</keyword>
<evidence type="ECO:0000256" key="12">
    <source>
        <dbReference type="ARBA" id="ARBA00023185"/>
    </source>
</evidence>
<dbReference type="SUPFAM" id="SSF49503">
    <property type="entry name" value="Cupredoxins"/>
    <property type="match status" value="3"/>
</dbReference>
<dbReference type="EC" id="1.10.3.2" evidence="5 13"/>
<dbReference type="InterPro" id="IPR011706">
    <property type="entry name" value="Cu-oxidase_C"/>
</dbReference>
<evidence type="ECO:0000259" key="15">
    <source>
        <dbReference type="Pfam" id="PF07731"/>
    </source>
</evidence>
<evidence type="ECO:0000256" key="2">
    <source>
        <dbReference type="ARBA" id="ARBA00002075"/>
    </source>
</evidence>
<dbReference type="CDD" id="cd13849">
    <property type="entry name" value="CuRO_1_LCC_plant"/>
    <property type="match status" value="1"/>
</dbReference>
<keyword evidence="9 13" id="KW-0677">Repeat</keyword>
<dbReference type="InterPro" id="IPR008972">
    <property type="entry name" value="Cupredoxin"/>
</dbReference>
<evidence type="ECO:0000313" key="17">
    <source>
        <dbReference type="EMBL" id="PKU66337.1"/>
    </source>
</evidence>
<evidence type="ECO:0000256" key="8">
    <source>
        <dbReference type="ARBA" id="ARBA00022723"/>
    </source>
</evidence>
<keyword evidence="8 13" id="KW-0479">Metal-binding</keyword>
<dbReference type="PROSITE" id="PS00080">
    <property type="entry name" value="MULTICOPPER_OXIDASE2"/>
    <property type="match status" value="1"/>
</dbReference>
<dbReference type="GO" id="GO:0005507">
    <property type="term" value="F:copper ion binding"/>
    <property type="evidence" value="ECO:0007669"/>
    <property type="project" value="InterPro"/>
</dbReference>
<feature type="domain" description="Plastocyanin-like" evidence="14">
    <location>
        <begin position="154"/>
        <end position="306"/>
    </location>
</feature>
<dbReference type="GO" id="GO:0046274">
    <property type="term" value="P:lignin catabolic process"/>
    <property type="evidence" value="ECO:0007669"/>
    <property type="project" value="UniProtKB-KW"/>
</dbReference>
<evidence type="ECO:0000256" key="6">
    <source>
        <dbReference type="ARBA" id="ARBA00022523"/>
    </source>
</evidence>
<dbReference type="Pfam" id="PF00394">
    <property type="entry name" value="Cu-oxidase"/>
    <property type="match status" value="1"/>
</dbReference>
<name>A0A2I0VSF3_9ASPA</name>
<dbReference type="NCBIfam" id="TIGR03389">
    <property type="entry name" value="laccase"/>
    <property type="match status" value="1"/>
</dbReference>
<reference evidence="17 18" key="2">
    <citation type="journal article" date="2017" name="Nature">
        <title>The Apostasia genome and the evolution of orchids.</title>
        <authorList>
            <person name="Zhang G.Q."/>
            <person name="Liu K.W."/>
            <person name="Li Z."/>
            <person name="Lohaus R."/>
            <person name="Hsiao Y.Y."/>
            <person name="Niu S.C."/>
            <person name="Wang J.Y."/>
            <person name="Lin Y.C."/>
            <person name="Xu Q."/>
            <person name="Chen L.J."/>
            <person name="Yoshida K."/>
            <person name="Fujiwara S."/>
            <person name="Wang Z.W."/>
            <person name="Zhang Y.Q."/>
            <person name="Mitsuda N."/>
            <person name="Wang M."/>
            <person name="Liu G.H."/>
            <person name="Pecoraro L."/>
            <person name="Huang H.X."/>
            <person name="Xiao X.J."/>
            <person name="Lin M."/>
            <person name="Wu X.Y."/>
            <person name="Wu W.L."/>
            <person name="Chen Y.Y."/>
            <person name="Chang S.B."/>
            <person name="Sakamoto S."/>
            <person name="Ohme-Takagi M."/>
            <person name="Yagi M."/>
            <person name="Zeng S.J."/>
            <person name="Shen C.Y."/>
            <person name="Yeh C.M."/>
            <person name="Luo Y.B."/>
            <person name="Tsai W.C."/>
            <person name="Van de Peer Y."/>
            <person name="Liu Z.J."/>
        </authorList>
    </citation>
    <scope>NUCLEOTIDE SEQUENCE [LARGE SCALE GENOMIC DNA]</scope>
    <source>
        <tissue evidence="17">The whole plant</tissue>
    </source>
</reference>
<evidence type="ECO:0000259" key="14">
    <source>
        <dbReference type="Pfam" id="PF00394"/>
    </source>
</evidence>
<evidence type="ECO:0000256" key="11">
    <source>
        <dbReference type="ARBA" id="ARBA00023008"/>
    </source>
</evidence>
<feature type="signal peptide" evidence="13">
    <location>
        <begin position="1"/>
        <end position="19"/>
    </location>
</feature>
<dbReference type="CDD" id="cd13875">
    <property type="entry name" value="CuRO_2_LCC_plant"/>
    <property type="match status" value="1"/>
</dbReference>
<feature type="chain" id="PRO_5013987789" description="Laccase" evidence="13">
    <location>
        <begin position="20"/>
        <end position="556"/>
    </location>
</feature>
<dbReference type="InterPro" id="IPR045087">
    <property type="entry name" value="Cu-oxidase_fam"/>
</dbReference>
<comment type="catalytic activity">
    <reaction evidence="1 13">
        <text>4 hydroquinone + O2 = 4 benzosemiquinone + 2 H2O</text>
        <dbReference type="Rhea" id="RHEA:11276"/>
        <dbReference type="ChEBI" id="CHEBI:15377"/>
        <dbReference type="ChEBI" id="CHEBI:15379"/>
        <dbReference type="ChEBI" id="CHEBI:17594"/>
        <dbReference type="ChEBI" id="CHEBI:17977"/>
        <dbReference type="EC" id="1.10.3.2"/>
    </reaction>
</comment>
<dbReference type="InterPro" id="IPR011707">
    <property type="entry name" value="Cu-oxidase-like_N"/>
</dbReference>
<dbReference type="Gene3D" id="2.60.40.420">
    <property type="entry name" value="Cupredoxins - blue copper proteins"/>
    <property type="match status" value="3"/>
</dbReference>
<dbReference type="Pfam" id="PF07732">
    <property type="entry name" value="Cu-oxidase_3"/>
    <property type="match status" value="1"/>
</dbReference>
<keyword evidence="7 13" id="KW-0964">Secreted</keyword>